<dbReference type="OrthoDB" id="1888931at2759"/>
<comment type="similarity">
    <text evidence="1">Belongs to the short-chain dehydrogenases/reductases (SDR) family.</text>
</comment>
<organism evidence="4">
    <name type="scientific">Lichtheimia ramosa</name>
    <dbReference type="NCBI Taxonomy" id="688394"/>
    <lineage>
        <taxon>Eukaryota</taxon>
        <taxon>Fungi</taxon>
        <taxon>Fungi incertae sedis</taxon>
        <taxon>Mucoromycota</taxon>
        <taxon>Mucoromycotina</taxon>
        <taxon>Mucoromycetes</taxon>
        <taxon>Mucorales</taxon>
        <taxon>Lichtheimiaceae</taxon>
        <taxon>Lichtheimia</taxon>
    </lineage>
</organism>
<dbReference type="SUPFAM" id="SSF51735">
    <property type="entry name" value="NAD(P)-binding Rossmann-fold domains"/>
    <property type="match status" value="1"/>
</dbReference>
<gene>
    <name evidence="4" type="ORF">LRAMOSA10415</name>
</gene>
<evidence type="ECO:0000256" key="1">
    <source>
        <dbReference type="ARBA" id="ARBA00006484"/>
    </source>
</evidence>
<dbReference type="InterPro" id="IPR002347">
    <property type="entry name" value="SDR_fam"/>
</dbReference>
<dbReference type="EMBL" id="LK023329">
    <property type="protein sequence ID" value="CDS09055.1"/>
    <property type="molecule type" value="Genomic_DNA"/>
</dbReference>
<sequence>MTTDKNTTHDAFRLDGKNCVVTGGARGIGNGIVRAFAQAGASKIAILDVRDELGKEAAKEINNEFPSCQVKYYHLDISNFDEVQAVYEQIEADCGAIHVQVSNAGIAEYKPALEHTPESWHKVMRVNLDGTFWTAQAAAKRMVKQGEGGSIILIGSISAHVINRPDAQPGMTHYCVSKGAIVHMAKALGVEWAEYGIRVNSLSPGNIVTPIAPSDEKTVAYFRHATPLARMGTPNEIGRPAVYLASDASSFQSCTDVLIDGGLCAW</sequence>
<proteinExistence type="inferred from homology"/>
<keyword evidence="2" id="KW-0521">NADP</keyword>
<dbReference type="PANTHER" id="PTHR42760:SF115">
    <property type="entry name" value="3-OXOACYL-[ACYL-CARRIER-PROTEIN] REDUCTASE FABG"/>
    <property type="match status" value="1"/>
</dbReference>
<evidence type="ECO:0000313" key="4">
    <source>
        <dbReference type="EMBL" id="CDS09055.1"/>
    </source>
</evidence>
<evidence type="ECO:0000256" key="3">
    <source>
        <dbReference type="ARBA" id="ARBA00023002"/>
    </source>
</evidence>
<dbReference type="GO" id="GO:0016616">
    <property type="term" value="F:oxidoreductase activity, acting on the CH-OH group of donors, NAD or NADP as acceptor"/>
    <property type="evidence" value="ECO:0007669"/>
    <property type="project" value="TreeGrafter"/>
</dbReference>
<dbReference type="InterPro" id="IPR020904">
    <property type="entry name" value="Sc_DH/Rdtase_CS"/>
</dbReference>
<dbReference type="PANTHER" id="PTHR42760">
    <property type="entry name" value="SHORT-CHAIN DEHYDROGENASES/REDUCTASES FAMILY MEMBER"/>
    <property type="match status" value="1"/>
</dbReference>
<dbReference type="PROSITE" id="PS00061">
    <property type="entry name" value="ADH_SHORT"/>
    <property type="match status" value="1"/>
</dbReference>
<dbReference type="PRINTS" id="PR00080">
    <property type="entry name" value="SDRFAMILY"/>
</dbReference>
<evidence type="ECO:0000256" key="2">
    <source>
        <dbReference type="ARBA" id="ARBA00022857"/>
    </source>
</evidence>
<protein>
    <submittedName>
        <fullName evidence="4">Uncharacterized protein</fullName>
    </submittedName>
</protein>
<dbReference type="Pfam" id="PF13561">
    <property type="entry name" value="adh_short_C2"/>
    <property type="match status" value="1"/>
</dbReference>
<dbReference type="Gene3D" id="3.40.50.720">
    <property type="entry name" value="NAD(P)-binding Rossmann-like Domain"/>
    <property type="match status" value="1"/>
</dbReference>
<accession>A0A077WNW3</accession>
<keyword evidence="3" id="KW-0560">Oxidoreductase</keyword>
<reference evidence="4" key="1">
    <citation type="journal article" date="2014" name="Genome Announc.">
        <title>De novo whole-genome sequence and genome annotation of Lichtheimia ramosa.</title>
        <authorList>
            <person name="Linde J."/>
            <person name="Schwartze V."/>
            <person name="Binder U."/>
            <person name="Lass-Florl C."/>
            <person name="Voigt K."/>
            <person name="Horn F."/>
        </authorList>
    </citation>
    <scope>NUCLEOTIDE SEQUENCE</scope>
    <source>
        <strain evidence="4">JMRC FSU:6197</strain>
    </source>
</reference>
<dbReference type="AlphaFoldDB" id="A0A077WNW3"/>
<name>A0A077WNW3_9FUNG</name>
<dbReference type="PRINTS" id="PR00081">
    <property type="entry name" value="GDHRDH"/>
</dbReference>
<dbReference type="FunFam" id="3.40.50.720:FF:000084">
    <property type="entry name" value="Short-chain dehydrogenase reductase"/>
    <property type="match status" value="1"/>
</dbReference>
<dbReference type="InterPro" id="IPR036291">
    <property type="entry name" value="NAD(P)-bd_dom_sf"/>
</dbReference>